<evidence type="ECO:0000256" key="1">
    <source>
        <dbReference type="ARBA" id="ARBA00006464"/>
    </source>
</evidence>
<evidence type="ECO:0000313" key="5">
    <source>
        <dbReference type="EMBL" id="GHD05600.1"/>
    </source>
</evidence>
<feature type="domain" description="Bacterial sugar transferase" evidence="4">
    <location>
        <begin position="3"/>
        <end position="195"/>
    </location>
</feature>
<accession>A0A8J3DM12</accession>
<dbReference type="AlphaFoldDB" id="A0A8J3DM12"/>
<feature type="transmembrane region" description="Helical" evidence="3">
    <location>
        <begin position="7"/>
        <end position="30"/>
    </location>
</feature>
<gene>
    <name evidence="5" type="primary">wlbG</name>
    <name evidence="5" type="ORF">GCM10016234_01850</name>
</gene>
<proteinExistence type="inferred from homology"/>
<reference evidence="5" key="1">
    <citation type="journal article" date="2014" name="Int. J. Syst. Evol. Microbiol.">
        <title>Complete genome sequence of Corynebacterium casei LMG S-19264T (=DSM 44701T), isolated from a smear-ripened cheese.</title>
        <authorList>
            <consortium name="US DOE Joint Genome Institute (JGI-PGF)"/>
            <person name="Walter F."/>
            <person name="Albersmeier A."/>
            <person name="Kalinowski J."/>
            <person name="Ruckert C."/>
        </authorList>
    </citation>
    <scope>NUCLEOTIDE SEQUENCE</scope>
    <source>
        <strain evidence="5">KCTC 42249</strain>
    </source>
</reference>
<dbReference type="RefSeq" id="WP_189500996.1">
    <property type="nucleotide sequence ID" value="NZ_BMZQ01000001.1"/>
</dbReference>
<dbReference type="PANTHER" id="PTHR30576">
    <property type="entry name" value="COLANIC BIOSYNTHESIS UDP-GLUCOSE LIPID CARRIER TRANSFERASE"/>
    <property type="match status" value="1"/>
</dbReference>
<protein>
    <submittedName>
        <fullName evidence="5">Glycosyl transferase</fullName>
    </submittedName>
</protein>
<dbReference type="Proteomes" id="UP000630142">
    <property type="component" value="Unassembled WGS sequence"/>
</dbReference>
<evidence type="ECO:0000259" key="4">
    <source>
        <dbReference type="Pfam" id="PF02397"/>
    </source>
</evidence>
<keyword evidence="3" id="KW-0812">Transmembrane</keyword>
<reference evidence="5" key="2">
    <citation type="submission" date="2020-09" db="EMBL/GenBank/DDBJ databases">
        <authorList>
            <person name="Sun Q."/>
            <person name="Kim S."/>
        </authorList>
    </citation>
    <scope>NUCLEOTIDE SEQUENCE</scope>
    <source>
        <strain evidence="5">KCTC 42249</strain>
    </source>
</reference>
<name>A0A8J3DM12_9HYPH</name>
<evidence type="ECO:0000256" key="2">
    <source>
        <dbReference type="ARBA" id="ARBA00023169"/>
    </source>
</evidence>
<sequence length="231" mass="25814">MQRLLDILFSGIALIVLSPLLIPIVILLRLTGEGEIFFRQNRVGRGGKMFGLLKFATMLKNSPNLGTGTVTVRGDPRVLPVGRFLRKTKINELPQLINIFLGDMSIIGPRPQTQRCFDAFPKRSQDVIVAVRPGLSGIGSIVFRGEEEMMHAAKDPNRFYDQVIMPYKGTLEEWYVRHESVWLYLKLIVLTAWAVALPRSKAVWQAFPTLPSPPAELAEEVNWPGAAAHAV</sequence>
<dbReference type="PANTHER" id="PTHR30576:SF20">
    <property type="entry name" value="QUINOVOSAMINEPHOSPHOTRANSFERAE-RELATED"/>
    <property type="match status" value="1"/>
</dbReference>
<organism evidence="5 6">
    <name type="scientific">Tianweitania populi</name>
    <dbReference type="NCBI Taxonomy" id="1607949"/>
    <lineage>
        <taxon>Bacteria</taxon>
        <taxon>Pseudomonadati</taxon>
        <taxon>Pseudomonadota</taxon>
        <taxon>Alphaproteobacteria</taxon>
        <taxon>Hyphomicrobiales</taxon>
        <taxon>Phyllobacteriaceae</taxon>
        <taxon>Tianweitania</taxon>
    </lineage>
</organism>
<keyword evidence="2" id="KW-0270">Exopolysaccharide synthesis</keyword>
<comment type="similarity">
    <text evidence="1">Belongs to the bacterial sugar transferase family.</text>
</comment>
<keyword evidence="5" id="KW-0808">Transferase</keyword>
<evidence type="ECO:0000313" key="6">
    <source>
        <dbReference type="Proteomes" id="UP000630142"/>
    </source>
</evidence>
<dbReference type="EMBL" id="BMZQ01000001">
    <property type="protein sequence ID" value="GHD05600.1"/>
    <property type="molecule type" value="Genomic_DNA"/>
</dbReference>
<dbReference type="GO" id="GO:0000271">
    <property type="term" value="P:polysaccharide biosynthetic process"/>
    <property type="evidence" value="ECO:0007669"/>
    <property type="project" value="UniProtKB-KW"/>
</dbReference>
<keyword evidence="3" id="KW-0472">Membrane</keyword>
<comment type="caution">
    <text evidence="5">The sequence shown here is derived from an EMBL/GenBank/DDBJ whole genome shotgun (WGS) entry which is preliminary data.</text>
</comment>
<keyword evidence="3" id="KW-1133">Transmembrane helix</keyword>
<keyword evidence="6" id="KW-1185">Reference proteome</keyword>
<dbReference type="GO" id="GO:0016780">
    <property type="term" value="F:phosphotransferase activity, for other substituted phosphate groups"/>
    <property type="evidence" value="ECO:0007669"/>
    <property type="project" value="TreeGrafter"/>
</dbReference>
<dbReference type="InterPro" id="IPR003362">
    <property type="entry name" value="Bact_transf"/>
</dbReference>
<evidence type="ECO:0000256" key="3">
    <source>
        <dbReference type="SAM" id="Phobius"/>
    </source>
</evidence>
<dbReference type="Pfam" id="PF02397">
    <property type="entry name" value="Bac_transf"/>
    <property type="match status" value="1"/>
</dbReference>